<evidence type="ECO:0000313" key="2">
    <source>
        <dbReference type="Proteomes" id="UP000224974"/>
    </source>
</evidence>
<protein>
    <submittedName>
        <fullName evidence="1">Uncharacterized protein</fullName>
    </submittedName>
</protein>
<comment type="caution">
    <text evidence="1">The sequence shown here is derived from an EMBL/GenBank/DDBJ whole genome shotgun (WGS) entry which is preliminary data.</text>
</comment>
<proteinExistence type="predicted"/>
<dbReference type="AlphaFoldDB" id="A0A2C6DR24"/>
<dbReference type="OrthoDB" id="6638150at2"/>
<gene>
    <name evidence="1" type="ORF">CRN84_18960</name>
</gene>
<dbReference type="EMBL" id="PDDX01000001">
    <property type="protein sequence ID" value="PHI31271.1"/>
    <property type="molecule type" value="Genomic_DNA"/>
</dbReference>
<dbReference type="RefSeq" id="WP_029093431.1">
    <property type="nucleotide sequence ID" value="NZ_PDDX01000001.1"/>
</dbReference>
<evidence type="ECO:0000313" key="1">
    <source>
        <dbReference type="EMBL" id="PHI31271.1"/>
    </source>
</evidence>
<sequence>MDLQLNSFGGNSDNADLCKALLLTLLPADKLLESVQAELKTCLNDYRQQMKSQWKQGLYGMDQQFTANENVKVEKATTTSGKKIAITASCPKKSLVLYHGFETAGQSIPFKGTQFEIHDVTWDDSWTAKVKAAFIKGRMDDGEALVSEEQGEDYSTEKGDRILGEAIKITSSGEIKNKLNPSSPNQLDENGMAEIEGLDGTKEYIVIFEPNITEEDFNTLYASYDVAIKKFSGILATFWSKPDPENFNKTQKQQYADFYASVVAGTYEGSDVGENLAALMKGLLEGLYALWCGLRDIALWVTNPIKQAKTINKIISNPDAIKAQLEKTGKSLDSILSIFKDEALMFIVIKSVISYFQLLTPQQCHVLLSNGFGQALPQIIISIFLPEVKVDLILEGLTTAGSTKQNKEDYKKMQDKLKDLGGQANAQ</sequence>
<dbReference type="Proteomes" id="UP000224974">
    <property type="component" value="Unassembled WGS sequence"/>
</dbReference>
<dbReference type="STRING" id="1111728.GCA_000427805_03753"/>
<name>A0A2C6DR24_9GAMM</name>
<organism evidence="1 2">
    <name type="scientific">Budvicia aquatica</name>
    <dbReference type="NCBI Taxonomy" id="82979"/>
    <lineage>
        <taxon>Bacteria</taxon>
        <taxon>Pseudomonadati</taxon>
        <taxon>Pseudomonadota</taxon>
        <taxon>Gammaproteobacteria</taxon>
        <taxon>Enterobacterales</taxon>
        <taxon>Budviciaceae</taxon>
        <taxon>Budvicia</taxon>
    </lineage>
</organism>
<reference evidence="2" key="1">
    <citation type="submission" date="2017-09" db="EMBL/GenBank/DDBJ databases">
        <title>FDA dAtabase for Regulatory Grade micrObial Sequences (FDA-ARGOS): Supporting development and validation of Infectious Disease Dx tests.</title>
        <authorList>
            <person name="Minogue T."/>
            <person name="Wolcott M."/>
            <person name="Wasieloski L."/>
            <person name="Aguilar W."/>
            <person name="Moore D."/>
            <person name="Tallon L."/>
            <person name="Sadzewicz L."/>
            <person name="Ott S."/>
            <person name="Zhao X."/>
            <person name="Nagaraj S."/>
            <person name="Vavikolanu K."/>
            <person name="Aluvathingal J."/>
            <person name="Nadendla S."/>
            <person name="Sichtig H."/>
        </authorList>
    </citation>
    <scope>NUCLEOTIDE SEQUENCE [LARGE SCALE GENOMIC DNA]</scope>
    <source>
        <strain evidence="2">FDAARGOS_387</strain>
    </source>
</reference>
<keyword evidence="2" id="KW-1185">Reference proteome</keyword>
<accession>A0A2C6DR24</accession>